<dbReference type="PANTHER" id="PTHR36933">
    <property type="entry name" value="SLL0788 PROTEIN"/>
    <property type="match status" value="1"/>
</dbReference>
<evidence type="ECO:0000259" key="1">
    <source>
        <dbReference type="Pfam" id="PF03713"/>
    </source>
</evidence>
<accession>A0ABY8CEI1</accession>
<gene>
    <name evidence="2" type="ORF">SVXNc_0586</name>
</gene>
<dbReference type="Pfam" id="PF03713">
    <property type="entry name" value="DUF305"/>
    <property type="match status" value="1"/>
</dbReference>
<dbReference type="Gene3D" id="1.20.1260.10">
    <property type="match status" value="1"/>
</dbReference>
<dbReference type="PANTHER" id="PTHR36933:SF1">
    <property type="entry name" value="SLL0788 PROTEIN"/>
    <property type="match status" value="1"/>
</dbReference>
<dbReference type="Proteomes" id="UP001218034">
    <property type="component" value="Chromosome"/>
</dbReference>
<sequence>MKKFTDKLRTDRKTSVALLTVLMVALAAAGVFQLSSGSDQPTEFNRNDIMFMNMMIIHHDQAVEMAELSENRTNNSNILEISQNISEAQQEENRLMAEWLRDAGFNRPTRGHRMAGMATAQEMEQLRQSSGREYDLLFSKLMIEHHRGGIQMARAEVQNGRSEKLVDLAQEMVEAQTEEIRRMESWRDEWTGSS</sequence>
<dbReference type="InterPro" id="IPR012347">
    <property type="entry name" value="Ferritin-like"/>
</dbReference>
<feature type="domain" description="DUF305" evidence="1">
    <location>
        <begin position="48"/>
        <end position="186"/>
    </location>
</feature>
<organism evidence="2 3">
    <name type="scientific">Candidatus Nanohalococcus occultus</name>
    <dbReference type="NCBI Taxonomy" id="2978047"/>
    <lineage>
        <taxon>Archaea</taxon>
        <taxon>Candidatus Nanohalarchaeota</taxon>
        <taxon>Candidatus Nanohalarchaeota incertae sedis</taxon>
        <taxon>Candidatus Nanohalococcus</taxon>
    </lineage>
</organism>
<proteinExistence type="predicted"/>
<dbReference type="InterPro" id="IPR005183">
    <property type="entry name" value="DUF305_CopM-like"/>
</dbReference>
<reference evidence="2 3" key="1">
    <citation type="submission" date="2022-09" db="EMBL/GenBank/DDBJ databases">
        <title>Xylan utilization by haloarchaea-nanohaloarchaea associations.</title>
        <authorList>
            <person name="Yakimov M."/>
        </authorList>
    </citation>
    <scope>NUCLEOTIDE SEQUENCE [LARGE SCALE GENOMIC DNA]</scope>
    <source>
        <strain evidence="2 3">SVXNc</strain>
    </source>
</reference>
<dbReference type="EMBL" id="CP104395">
    <property type="protein sequence ID" value="WEL19602.1"/>
    <property type="molecule type" value="Genomic_DNA"/>
</dbReference>
<evidence type="ECO:0000313" key="3">
    <source>
        <dbReference type="Proteomes" id="UP001218034"/>
    </source>
</evidence>
<keyword evidence="3" id="KW-1185">Reference proteome</keyword>
<evidence type="ECO:0000313" key="2">
    <source>
        <dbReference type="EMBL" id="WEL19602.1"/>
    </source>
</evidence>
<name>A0ABY8CEI1_9ARCH</name>
<protein>
    <submittedName>
        <fullName evidence="2">DUF305 family protein</fullName>
    </submittedName>
</protein>